<evidence type="ECO:0000256" key="1">
    <source>
        <dbReference type="ARBA" id="ARBA00007689"/>
    </source>
</evidence>
<gene>
    <name evidence="3" type="ORF">ICI42_11845</name>
</gene>
<comment type="similarity">
    <text evidence="1">Belongs to the YciI family.</text>
</comment>
<comment type="caution">
    <text evidence="3">The sequence shown here is derived from an EMBL/GenBank/DDBJ whole genome shotgun (WGS) entry which is preliminary data.</text>
</comment>
<dbReference type="Gene3D" id="3.30.70.1060">
    <property type="entry name" value="Dimeric alpha+beta barrel"/>
    <property type="match status" value="1"/>
</dbReference>
<dbReference type="SUPFAM" id="SSF54909">
    <property type="entry name" value="Dimeric alpha+beta barrel"/>
    <property type="match status" value="1"/>
</dbReference>
<dbReference type="InterPro" id="IPR011008">
    <property type="entry name" value="Dimeric_a/b-barrel"/>
</dbReference>
<dbReference type="Proteomes" id="UP000643405">
    <property type="component" value="Unassembled WGS sequence"/>
</dbReference>
<feature type="domain" description="YCII-related" evidence="2">
    <location>
        <begin position="1"/>
        <end position="88"/>
    </location>
</feature>
<dbReference type="RefSeq" id="WP_188164776.1">
    <property type="nucleotide sequence ID" value="NZ_JACVVX010000003.1"/>
</dbReference>
<keyword evidence="4" id="KW-1185">Reference proteome</keyword>
<evidence type="ECO:0000313" key="3">
    <source>
        <dbReference type="EMBL" id="MBD0415350.1"/>
    </source>
</evidence>
<protein>
    <recommendedName>
        <fullName evidence="2">YCII-related domain-containing protein</fullName>
    </recommendedName>
</protein>
<proteinExistence type="inferred from homology"/>
<organism evidence="3 4">
    <name type="scientific">Oryzicola mucosus</name>
    <dbReference type="NCBI Taxonomy" id="2767425"/>
    <lineage>
        <taxon>Bacteria</taxon>
        <taxon>Pseudomonadati</taxon>
        <taxon>Pseudomonadota</taxon>
        <taxon>Alphaproteobacteria</taxon>
        <taxon>Hyphomicrobiales</taxon>
        <taxon>Phyllobacteriaceae</taxon>
        <taxon>Oryzicola</taxon>
    </lineage>
</organism>
<evidence type="ECO:0000259" key="2">
    <source>
        <dbReference type="Pfam" id="PF03795"/>
    </source>
</evidence>
<reference evidence="3" key="1">
    <citation type="submission" date="2020-09" db="EMBL/GenBank/DDBJ databases">
        <title>Genome seq and assembly of Tianweitania sp.</title>
        <authorList>
            <person name="Chhetri G."/>
        </authorList>
    </citation>
    <scope>NUCLEOTIDE SEQUENCE</scope>
    <source>
        <strain evidence="3">Rool2</strain>
    </source>
</reference>
<evidence type="ECO:0000313" key="4">
    <source>
        <dbReference type="Proteomes" id="UP000643405"/>
    </source>
</evidence>
<dbReference type="InterPro" id="IPR005545">
    <property type="entry name" value="YCII"/>
</dbReference>
<dbReference type="EMBL" id="JACVVX010000003">
    <property type="protein sequence ID" value="MBD0415350.1"/>
    <property type="molecule type" value="Genomic_DNA"/>
</dbReference>
<accession>A0A8J6PPE6</accession>
<name>A0A8J6PPE6_9HYPH</name>
<dbReference type="Pfam" id="PF03795">
    <property type="entry name" value="YCII"/>
    <property type="match status" value="1"/>
</dbReference>
<dbReference type="AlphaFoldDB" id="A0A8J6PPE6"/>
<sequence>MFFLMRCLHHPEQDDARDTHRPAHRAWVQSGGNGIAAVLIGSALVDHEGGSLGNFGIIEAESLEAARAFAEGDPFHLNGVVAEIDLTPLPDTFQAHRISEPMTARK</sequence>